<keyword evidence="1" id="KW-0472">Membrane</keyword>
<evidence type="ECO:0000313" key="3">
    <source>
        <dbReference type="Proteomes" id="UP000028868"/>
    </source>
</evidence>
<evidence type="ECO:0000313" key="2">
    <source>
        <dbReference type="EMBL" id="CDQ25308.1"/>
    </source>
</evidence>
<gene>
    <name evidence="2" type="ORF">BN983_03626</name>
</gene>
<dbReference type="EMBL" id="CCDI010000004">
    <property type="protein sequence ID" value="CDQ25308.1"/>
    <property type="molecule type" value="Genomic_DNA"/>
</dbReference>
<proteinExistence type="predicted"/>
<dbReference type="RefSeq" id="WP_035510690.1">
    <property type="nucleotide sequence ID" value="NZ_CCDH010000004.1"/>
</dbReference>
<name>A0A024P902_9BACI</name>
<sequence>MRKTTWAGVFLLTILIAGGFILYFGSESMNREGTSNQESEITMKDTEEVAEIIKYIKDKFSGNDRIKDVHFDRNRKAIAVNTSFTRSDLEEGIKFEKEIVDELQLYNKSGERISYMIEINFSDGTLFSSVVILN</sequence>
<feature type="transmembrane region" description="Helical" evidence="1">
    <location>
        <begin position="6"/>
        <end position="25"/>
    </location>
</feature>
<keyword evidence="1" id="KW-0812">Transmembrane</keyword>
<organism evidence="2 3">
    <name type="scientific">Halobacillus karajensis</name>
    <dbReference type="NCBI Taxonomy" id="195088"/>
    <lineage>
        <taxon>Bacteria</taxon>
        <taxon>Bacillati</taxon>
        <taxon>Bacillota</taxon>
        <taxon>Bacilli</taxon>
        <taxon>Bacillales</taxon>
        <taxon>Bacillaceae</taxon>
        <taxon>Halobacillus</taxon>
    </lineage>
</organism>
<accession>A0A024P902</accession>
<reference evidence="2 3" key="2">
    <citation type="submission" date="2014-05" db="EMBL/GenBank/DDBJ databases">
        <title>Draft genome sequence of Halobacillus karajensis HK-03.</title>
        <authorList>
            <person name="Khelaifia S."/>
            <person name="Croce O."/>
            <person name="Lagier J.C."/>
            <person name="Raoult D."/>
        </authorList>
    </citation>
    <scope>NUCLEOTIDE SEQUENCE [LARGE SCALE GENOMIC DNA]</scope>
    <source>
        <strain evidence="2 3">HD-03</strain>
    </source>
</reference>
<evidence type="ECO:0000256" key="1">
    <source>
        <dbReference type="SAM" id="Phobius"/>
    </source>
</evidence>
<keyword evidence="3" id="KW-1185">Reference proteome</keyword>
<reference evidence="3" key="1">
    <citation type="submission" date="2014-03" db="EMBL/GenBank/DDBJ databases">
        <authorList>
            <person name="Urmite Genomes U."/>
        </authorList>
    </citation>
    <scope>NUCLEOTIDE SEQUENCE [LARGE SCALE GENOMIC DNA]</scope>
    <source>
        <strain evidence="3">HD-03</strain>
    </source>
</reference>
<keyword evidence="1" id="KW-1133">Transmembrane helix</keyword>
<dbReference type="AlphaFoldDB" id="A0A024P902"/>
<dbReference type="Proteomes" id="UP000028868">
    <property type="component" value="Unassembled WGS sequence"/>
</dbReference>
<comment type="caution">
    <text evidence="2">The sequence shown here is derived from an EMBL/GenBank/DDBJ whole genome shotgun (WGS) entry which is preliminary data.</text>
</comment>
<dbReference type="OrthoDB" id="2971276at2"/>
<protein>
    <submittedName>
        <fullName evidence="2">Uncharacterized protein</fullName>
    </submittedName>
</protein>